<comment type="caution">
    <text evidence="1">The sequence shown here is derived from an EMBL/GenBank/DDBJ whole genome shotgun (WGS) entry which is preliminary data.</text>
</comment>
<dbReference type="Proteomes" id="UP000886520">
    <property type="component" value="Chromosome 16"/>
</dbReference>
<reference evidence="1" key="1">
    <citation type="submission" date="2021-01" db="EMBL/GenBank/DDBJ databases">
        <title>Adiantum capillus-veneris genome.</title>
        <authorList>
            <person name="Fang Y."/>
            <person name="Liao Q."/>
        </authorList>
    </citation>
    <scope>NUCLEOTIDE SEQUENCE</scope>
    <source>
        <strain evidence="1">H3</strain>
        <tissue evidence="1">Leaf</tissue>
    </source>
</reference>
<dbReference type="EMBL" id="JABFUD020000016">
    <property type="protein sequence ID" value="KAI5067940.1"/>
    <property type="molecule type" value="Genomic_DNA"/>
</dbReference>
<evidence type="ECO:0000313" key="1">
    <source>
        <dbReference type="EMBL" id="KAI5067940.1"/>
    </source>
</evidence>
<keyword evidence="2" id="KW-1185">Reference proteome</keyword>
<organism evidence="1 2">
    <name type="scientific">Adiantum capillus-veneris</name>
    <name type="common">Maidenhair fern</name>
    <dbReference type="NCBI Taxonomy" id="13818"/>
    <lineage>
        <taxon>Eukaryota</taxon>
        <taxon>Viridiplantae</taxon>
        <taxon>Streptophyta</taxon>
        <taxon>Embryophyta</taxon>
        <taxon>Tracheophyta</taxon>
        <taxon>Polypodiopsida</taxon>
        <taxon>Polypodiidae</taxon>
        <taxon>Polypodiales</taxon>
        <taxon>Pteridineae</taxon>
        <taxon>Pteridaceae</taxon>
        <taxon>Vittarioideae</taxon>
        <taxon>Adiantum</taxon>
    </lineage>
</organism>
<evidence type="ECO:0000313" key="2">
    <source>
        <dbReference type="Proteomes" id="UP000886520"/>
    </source>
</evidence>
<dbReference type="AlphaFoldDB" id="A0A9D4UHE2"/>
<sequence>MEVLSVTLRRRSLLEMAQKQVLFLAKVDQCALSSSCKFRAKTIKLLVKVSSSEVEVIQWNPCRVAGGCLRSSSIMFIEMQGKMGHA</sequence>
<accession>A0A9D4UHE2</accession>
<protein>
    <submittedName>
        <fullName evidence="1">Uncharacterized protein</fullName>
    </submittedName>
</protein>
<gene>
    <name evidence="1" type="ORF">GOP47_0016285</name>
</gene>
<name>A0A9D4UHE2_ADICA</name>
<proteinExistence type="predicted"/>